<feature type="compositionally biased region" description="Basic residues" evidence="1">
    <location>
        <begin position="173"/>
        <end position="182"/>
    </location>
</feature>
<feature type="region of interest" description="Disordered" evidence="1">
    <location>
        <begin position="21"/>
        <end position="182"/>
    </location>
</feature>
<dbReference type="EMBL" id="JAKLMC020000010">
    <property type="protein sequence ID" value="KAK5953781.1"/>
    <property type="molecule type" value="Genomic_DNA"/>
</dbReference>
<protein>
    <submittedName>
        <fullName evidence="2">Uncharacterized protein</fullName>
    </submittedName>
</protein>
<feature type="compositionally biased region" description="Basic and acidic residues" evidence="1">
    <location>
        <begin position="158"/>
        <end position="172"/>
    </location>
</feature>
<evidence type="ECO:0000256" key="1">
    <source>
        <dbReference type="SAM" id="MobiDB-lite"/>
    </source>
</evidence>
<keyword evidence="3" id="KW-1185">Reference proteome</keyword>
<proteinExistence type="predicted"/>
<comment type="caution">
    <text evidence="2">The sequence shown here is derived from an EMBL/GenBank/DDBJ whole genome shotgun (WGS) entry which is preliminary data.</text>
</comment>
<organism evidence="2 3">
    <name type="scientific">Knufia fluminis</name>
    <dbReference type="NCBI Taxonomy" id="191047"/>
    <lineage>
        <taxon>Eukaryota</taxon>
        <taxon>Fungi</taxon>
        <taxon>Dikarya</taxon>
        <taxon>Ascomycota</taxon>
        <taxon>Pezizomycotina</taxon>
        <taxon>Eurotiomycetes</taxon>
        <taxon>Chaetothyriomycetidae</taxon>
        <taxon>Chaetothyriales</taxon>
        <taxon>Trichomeriaceae</taxon>
        <taxon>Knufia</taxon>
    </lineage>
</organism>
<feature type="compositionally biased region" description="Basic and acidic residues" evidence="1">
    <location>
        <begin position="110"/>
        <end position="150"/>
    </location>
</feature>
<evidence type="ECO:0000313" key="2">
    <source>
        <dbReference type="EMBL" id="KAK5953781.1"/>
    </source>
</evidence>
<dbReference type="Proteomes" id="UP001316803">
    <property type="component" value="Unassembled WGS sequence"/>
</dbReference>
<feature type="compositionally biased region" description="Basic residues" evidence="1">
    <location>
        <begin position="82"/>
        <end position="96"/>
    </location>
</feature>
<sequence length="182" mass="21882">MPSRHNSFSYDPYAQHEAELTGWLPENYTDGRRPSRSHRPSTSHGQTRQDHSSMYYDPYASSYHSDYNPYSLPPVYSAPSRSHSRTRTRSRSRSRSPQRSTTDSPLYRRRTSEDRKAYWREYHQRPEVKARSKTQEAKAKHNEYNKMWSKEKRRKDRVARMKAENDELERTGRLSKWHLSRK</sequence>
<accession>A0AAN8I7T9</accession>
<dbReference type="AlphaFoldDB" id="A0AAN8I7T9"/>
<gene>
    <name evidence="2" type="ORF">OHC33_005050</name>
</gene>
<name>A0AAN8I7T9_9EURO</name>
<reference evidence="2 3" key="1">
    <citation type="submission" date="2022-12" db="EMBL/GenBank/DDBJ databases">
        <title>Genomic features and morphological characterization of a novel Knufia sp. strain isolated from spacecraft assembly facility.</title>
        <authorList>
            <person name="Teixeira M."/>
            <person name="Chander A.M."/>
            <person name="Stajich J.E."/>
            <person name="Venkateswaran K."/>
        </authorList>
    </citation>
    <scope>NUCLEOTIDE SEQUENCE [LARGE SCALE GENOMIC DNA]</scope>
    <source>
        <strain evidence="2 3">FJI-L2-BK-P2</strain>
    </source>
</reference>
<evidence type="ECO:0000313" key="3">
    <source>
        <dbReference type="Proteomes" id="UP001316803"/>
    </source>
</evidence>